<dbReference type="Pfam" id="PF00512">
    <property type="entry name" value="HisKA"/>
    <property type="match status" value="1"/>
</dbReference>
<dbReference type="PROSITE" id="PS50885">
    <property type="entry name" value="HAMP"/>
    <property type="match status" value="1"/>
</dbReference>
<evidence type="ECO:0000259" key="9">
    <source>
        <dbReference type="PROSITE" id="PS50109"/>
    </source>
</evidence>
<evidence type="ECO:0000256" key="1">
    <source>
        <dbReference type="ARBA" id="ARBA00000085"/>
    </source>
</evidence>
<dbReference type="Proteomes" id="UP000294613">
    <property type="component" value="Unassembled WGS sequence"/>
</dbReference>
<comment type="caution">
    <text evidence="12">The sequence shown here is derived from an EMBL/GenBank/DDBJ whole genome shotgun (WGS) entry which is preliminary data.</text>
</comment>
<protein>
    <recommendedName>
        <fullName evidence="3">histidine kinase</fullName>
        <ecNumber evidence="3">2.7.13.3</ecNumber>
    </recommendedName>
</protein>
<keyword evidence="8" id="KW-0472">Membrane</keyword>
<evidence type="ECO:0000313" key="14">
    <source>
        <dbReference type="Proteomes" id="UP000702954"/>
    </source>
</evidence>
<accession>A0A4R3JSP5</accession>
<feature type="domain" description="HAMP" evidence="10">
    <location>
        <begin position="170"/>
        <end position="222"/>
    </location>
</feature>
<gene>
    <name evidence="12" type="ORF">EDD74_10195</name>
    <name evidence="11" type="ORF">FAEUMB_06730</name>
</gene>
<dbReference type="PANTHER" id="PTHR45453">
    <property type="entry name" value="PHOSPHATE REGULON SENSOR PROTEIN PHOR"/>
    <property type="match status" value="1"/>
</dbReference>
<evidence type="ECO:0000256" key="4">
    <source>
        <dbReference type="ARBA" id="ARBA00022553"/>
    </source>
</evidence>
<evidence type="ECO:0000313" key="11">
    <source>
        <dbReference type="EMBL" id="GBU04132.1"/>
    </source>
</evidence>
<dbReference type="InterPro" id="IPR036097">
    <property type="entry name" value="HisK_dim/P_sf"/>
</dbReference>
<dbReference type="Gene3D" id="1.10.287.130">
    <property type="match status" value="1"/>
</dbReference>
<feature type="domain" description="Histidine kinase" evidence="9">
    <location>
        <begin position="237"/>
        <end position="442"/>
    </location>
</feature>
<comment type="subcellular location">
    <subcellularLocation>
        <location evidence="2">Membrane</location>
    </subcellularLocation>
</comment>
<organism evidence="12 13">
    <name type="scientific">Faecalimonas umbilicata</name>
    <dbReference type="NCBI Taxonomy" id="1912855"/>
    <lineage>
        <taxon>Bacteria</taxon>
        <taxon>Bacillati</taxon>
        <taxon>Bacillota</taxon>
        <taxon>Clostridia</taxon>
        <taxon>Lachnospirales</taxon>
        <taxon>Lachnospiraceae</taxon>
        <taxon>Faecalimonas</taxon>
    </lineage>
</organism>
<dbReference type="EC" id="2.7.13.3" evidence="3"/>
<dbReference type="GO" id="GO:0000155">
    <property type="term" value="F:phosphorelay sensor kinase activity"/>
    <property type="evidence" value="ECO:0007669"/>
    <property type="project" value="InterPro"/>
</dbReference>
<proteinExistence type="predicted"/>
<keyword evidence="5" id="KW-0808">Transferase</keyword>
<dbReference type="SUPFAM" id="SSF47384">
    <property type="entry name" value="Homodimeric domain of signal transducing histidine kinase"/>
    <property type="match status" value="1"/>
</dbReference>
<dbReference type="GO" id="GO:0004721">
    <property type="term" value="F:phosphoprotein phosphatase activity"/>
    <property type="evidence" value="ECO:0007669"/>
    <property type="project" value="TreeGrafter"/>
</dbReference>
<dbReference type="SMART" id="SM00387">
    <property type="entry name" value="HATPase_c"/>
    <property type="match status" value="1"/>
</dbReference>
<dbReference type="InterPro" id="IPR003661">
    <property type="entry name" value="HisK_dim/P_dom"/>
</dbReference>
<keyword evidence="8" id="KW-1133">Transmembrane helix</keyword>
<name>A0A4R3JSP5_9FIRM</name>
<dbReference type="InterPro" id="IPR050351">
    <property type="entry name" value="BphY/WalK/GraS-like"/>
</dbReference>
<dbReference type="RefSeq" id="WP_116441169.1">
    <property type="nucleotide sequence ID" value="NZ_BHEO01000002.1"/>
</dbReference>
<dbReference type="InterPro" id="IPR036890">
    <property type="entry name" value="HATPase_C_sf"/>
</dbReference>
<dbReference type="GO" id="GO:0005886">
    <property type="term" value="C:plasma membrane"/>
    <property type="evidence" value="ECO:0007669"/>
    <property type="project" value="TreeGrafter"/>
</dbReference>
<dbReference type="Pfam" id="PF02518">
    <property type="entry name" value="HATPase_c"/>
    <property type="match status" value="1"/>
</dbReference>
<dbReference type="InterPro" id="IPR003594">
    <property type="entry name" value="HATPase_dom"/>
</dbReference>
<dbReference type="EMBL" id="BHEO01000002">
    <property type="protein sequence ID" value="GBU04132.1"/>
    <property type="molecule type" value="Genomic_DNA"/>
</dbReference>
<evidence type="ECO:0000256" key="7">
    <source>
        <dbReference type="ARBA" id="ARBA00023012"/>
    </source>
</evidence>
<dbReference type="GO" id="GO:0016036">
    <property type="term" value="P:cellular response to phosphate starvation"/>
    <property type="evidence" value="ECO:0007669"/>
    <property type="project" value="TreeGrafter"/>
</dbReference>
<dbReference type="Gene3D" id="3.30.565.10">
    <property type="entry name" value="Histidine kinase-like ATPase, C-terminal domain"/>
    <property type="match status" value="1"/>
</dbReference>
<dbReference type="EMBL" id="SLZV01000001">
    <property type="protein sequence ID" value="TCS70247.1"/>
    <property type="molecule type" value="Genomic_DNA"/>
</dbReference>
<dbReference type="SMART" id="SM00388">
    <property type="entry name" value="HisKA"/>
    <property type="match status" value="1"/>
</dbReference>
<evidence type="ECO:0000256" key="6">
    <source>
        <dbReference type="ARBA" id="ARBA00022777"/>
    </source>
</evidence>
<dbReference type="InterPro" id="IPR005467">
    <property type="entry name" value="His_kinase_dom"/>
</dbReference>
<dbReference type="SUPFAM" id="SSF55874">
    <property type="entry name" value="ATPase domain of HSP90 chaperone/DNA topoisomerase II/histidine kinase"/>
    <property type="match status" value="1"/>
</dbReference>
<keyword evidence="6 12" id="KW-0418">Kinase</keyword>
<feature type="transmembrane region" description="Helical" evidence="8">
    <location>
        <begin position="148"/>
        <end position="168"/>
    </location>
</feature>
<keyword evidence="4" id="KW-0597">Phosphoprotein</keyword>
<dbReference type="PROSITE" id="PS50109">
    <property type="entry name" value="HIS_KIN"/>
    <property type="match status" value="1"/>
</dbReference>
<evidence type="ECO:0000256" key="5">
    <source>
        <dbReference type="ARBA" id="ARBA00022679"/>
    </source>
</evidence>
<dbReference type="InterPro" id="IPR003660">
    <property type="entry name" value="HAMP_dom"/>
</dbReference>
<evidence type="ECO:0000256" key="3">
    <source>
        <dbReference type="ARBA" id="ARBA00012438"/>
    </source>
</evidence>
<reference evidence="12 13" key="2">
    <citation type="submission" date="2019-03" db="EMBL/GenBank/DDBJ databases">
        <title>Genomic Encyclopedia of Type Strains, Phase IV (KMG-IV): sequencing the most valuable type-strain genomes for metagenomic binning, comparative biology and taxonomic classification.</title>
        <authorList>
            <person name="Goeker M."/>
        </authorList>
    </citation>
    <scope>NUCLEOTIDE SEQUENCE [LARGE SCALE GENOMIC DNA]</scope>
    <source>
        <strain evidence="12 13">DSM 103426</strain>
    </source>
</reference>
<evidence type="ECO:0000256" key="8">
    <source>
        <dbReference type="SAM" id="Phobius"/>
    </source>
</evidence>
<reference evidence="11 14" key="1">
    <citation type="journal article" date="2018" name="Int. J. Syst. Evol. Microbiol.">
        <title>Draft Genome Sequence of Faecalimonas umbilicata JCM 30896T, an Acetate-Producing Bacterium Isolated from Human Feces.</title>
        <authorList>
            <person name="Sakamoto M."/>
            <person name="Ikeyama N."/>
            <person name="Yuki M."/>
            <person name="Ohkuma M."/>
        </authorList>
    </citation>
    <scope>NUCLEOTIDE SEQUENCE [LARGE SCALE GENOMIC DNA]</scope>
    <source>
        <strain evidence="11 14">EGH7</strain>
    </source>
</reference>
<evidence type="ECO:0000313" key="12">
    <source>
        <dbReference type="EMBL" id="TCS70247.1"/>
    </source>
</evidence>
<keyword evidence="14" id="KW-1185">Reference proteome</keyword>
<keyword evidence="8" id="KW-0812">Transmembrane</keyword>
<evidence type="ECO:0000256" key="2">
    <source>
        <dbReference type="ARBA" id="ARBA00004370"/>
    </source>
</evidence>
<evidence type="ECO:0000259" key="10">
    <source>
        <dbReference type="PROSITE" id="PS50885"/>
    </source>
</evidence>
<sequence>MEKRKHTLSLSFVLLRFVAGMFVTMLLCFMIWSLVMSLLEQKGIICSGSEINHQVEEILGTSNGRFTEPDECFPGEYALYDAKGTILKTNVEREIAEDQKKFSYVSGYAAHLSRRTYADGSTALIRWHFRKEFTDPSLRQTLPPAETLGLILLGMGLLLSLLLHTIWLGKFLGKKLKLFQEISKKVAAQELDFTVPHAGIREYDEALDAMEEMREALSQALTSQWAAQQQREAEIAALAHDLKTPLTLAGGNAELLLEEELPQNHERLIRKILEATVRAKEYVASLLETSSGKEEAFTKMQLGEWFEKLRENALAAAEAKGVKLITDNRLEGSWRIQPERLQRGIFNIVLNAVEYTPKGKTVYLEGKMTDNGWQVCVKDEGIGFDEEAVRHAAERLWRGEKSRRTDGHHGLGLWSAAQAIRAHKGELVLGNWEEGGEVLVRF</sequence>
<dbReference type="Proteomes" id="UP000702954">
    <property type="component" value="Unassembled WGS sequence"/>
</dbReference>
<keyword evidence="7" id="KW-0902">Two-component regulatory system</keyword>
<dbReference type="PANTHER" id="PTHR45453:SF1">
    <property type="entry name" value="PHOSPHATE REGULON SENSOR PROTEIN PHOR"/>
    <property type="match status" value="1"/>
</dbReference>
<evidence type="ECO:0000313" key="13">
    <source>
        <dbReference type="Proteomes" id="UP000294613"/>
    </source>
</evidence>
<dbReference type="CDD" id="cd00082">
    <property type="entry name" value="HisKA"/>
    <property type="match status" value="1"/>
</dbReference>
<dbReference type="AlphaFoldDB" id="A0A4R3JSP5"/>
<comment type="catalytic activity">
    <reaction evidence="1">
        <text>ATP + protein L-histidine = ADP + protein N-phospho-L-histidine.</text>
        <dbReference type="EC" id="2.7.13.3"/>
    </reaction>
</comment>
<feature type="transmembrane region" description="Helical" evidence="8">
    <location>
        <begin position="12"/>
        <end position="32"/>
    </location>
</feature>